<dbReference type="PANTHER" id="PTHR43214:SF44">
    <property type="entry name" value="TWO-COMPONENT RESPONSE REGULATOR"/>
    <property type="match status" value="1"/>
</dbReference>
<dbReference type="Pfam" id="PF00196">
    <property type="entry name" value="GerE"/>
    <property type="match status" value="1"/>
</dbReference>
<dbReference type="InterPro" id="IPR039420">
    <property type="entry name" value="WalR-like"/>
</dbReference>
<evidence type="ECO:0000313" key="5">
    <source>
        <dbReference type="EMBL" id="GLI22045.1"/>
    </source>
</evidence>
<protein>
    <submittedName>
        <fullName evidence="5">DNA-binding response regulator</fullName>
    </submittedName>
    <submittedName>
        <fullName evidence="6">FixJ family two-component response regulator</fullName>
    </submittedName>
</protein>
<evidence type="ECO:0000313" key="6">
    <source>
        <dbReference type="EMBL" id="MDR6332207.1"/>
    </source>
</evidence>
<dbReference type="Pfam" id="PF00072">
    <property type="entry name" value="Response_reg"/>
    <property type="match status" value="1"/>
</dbReference>
<accession>A0A9W6CKG6</accession>
<dbReference type="InterPro" id="IPR001789">
    <property type="entry name" value="Sig_transdc_resp-reg_receiver"/>
</dbReference>
<dbReference type="SMART" id="SM00448">
    <property type="entry name" value="REC"/>
    <property type="match status" value="1"/>
</dbReference>
<dbReference type="InterPro" id="IPR016032">
    <property type="entry name" value="Sig_transdc_resp-reg_C-effctor"/>
</dbReference>
<name>A0A9W6CKG6_XANFL</name>
<sequence>MSAPRIYLVDDDAAVRQALTLLLSTYGMTVEAFADPETFLAHVDPARPGCLLLDLRMPMISGIQLKEKLAARGIDWPAVMITGHGDVNACRRAFRAGVVDFLTKPVDEQVLLDALGTAARALDALMERREAASLLASLTEREREVLDMVCRGWATKEIAAALSVSPRTIDAHRANIAEKLGTSSVADFVRMTLNSRVLGSSTDSAR</sequence>
<dbReference type="InterPro" id="IPR000792">
    <property type="entry name" value="Tscrpt_reg_LuxR_C"/>
</dbReference>
<evidence type="ECO:0000313" key="8">
    <source>
        <dbReference type="Proteomes" id="UP001245370"/>
    </source>
</evidence>
<dbReference type="AlphaFoldDB" id="A0A9W6CKG6"/>
<organism evidence="5 7">
    <name type="scientific">Xanthobacter flavus</name>
    <dbReference type="NCBI Taxonomy" id="281"/>
    <lineage>
        <taxon>Bacteria</taxon>
        <taxon>Pseudomonadati</taxon>
        <taxon>Pseudomonadota</taxon>
        <taxon>Alphaproteobacteria</taxon>
        <taxon>Hyphomicrobiales</taxon>
        <taxon>Xanthobacteraceae</taxon>
        <taxon>Xanthobacter</taxon>
    </lineage>
</organism>
<dbReference type="Gene3D" id="1.10.10.10">
    <property type="entry name" value="Winged helix-like DNA-binding domain superfamily/Winged helix DNA-binding domain"/>
    <property type="match status" value="1"/>
</dbReference>
<dbReference type="GeneID" id="95762506"/>
<dbReference type="InterPro" id="IPR036388">
    <property type="entry name" value="WH-like_DNA-bd_sf"/>
</dbReference>
<keyword evidence="8" id="KW-1185">Reference proteome</keyword>
<reference evidence="5" key="1">
    <citation type="submission" date="2022-12" db="EMBL/GenBank/DDBJ databases">
        <title>Reference genome sequencing for broad-spectrum identification of bacterial and archaeal isolates by mass spectrometry.</title>
        <authorList>
            <person name="Sekiguchi Y."/>
            <person name="Tourlousse D.M."/>
        </authorList>
    </citation>
    <scope>NUCLEOTIDE SEQUENCE</scope>
    <source>
        <strain evidence="5">301</strain>
    </source>
</reference>
<feature type="domain" description="HTH luxR-type" evidence="3">
    <location>
        <begin position="131"/>
        <end position="196"/>
    </location>
</feature>
<keyword evidence="2" id="KW-0597">Phosphoprotein</keyword>
<evidence type="ECO:0000313" key="7">
    <source>
        <dbReference type="Proteomes" id="UP001144397"/>
    </source>
</evidence>
<gene>
    <name evidence="5" type="primary">nwsB</name>
    <name evidence="6" type="ORF">GGQ86_000654</name>
    <name evidence="5" type="ORF">XFLAVUS301_17190</name>
</gene>
<reference evidence="6 8" key="2">
    <citation type="submission" date="2023-07" db="EMBL/GenBank/DDBJ databases">
        <title>Genomic Encyclopedia of Type Strains, Phase IV (KMG-IV): sequencing the most valuable type-strain genomes for metagenomic binning, comparative biology and taxonomic classification.</title>
        <authorList>
            <person name="Goeker M."/>
        </authorList>
    </citation>
    <scope>NUCLEOTIDE SEQUENCE [LARGE SCALE GENOMIC DNA]</scope>
    <source>
        <strain evidence="6 8">DSM 338</strain>
    </source>
</reference>
<dbReference type="EMBL" id="JAVDPY010000001">
    <property type="protein sequence ID" value="MDR6332207.1"/>
    <property type="molecule type" value="Genomic_DNA"/>
</dbReference>
<dbReference type="Proteomes" id="UP001245370">
    <property type="component" value="Unassembled WGS sequence"/>
</dbReference>
<dbReference type="GO" id="GO:0006355">
    <property type="term" value="P:regulation of DNA-templated transcription"/>
    <property type="evidence" value="ECO:0007669"/>
    <property type="project" value="InterPro"/>
</dbReference>
<dbReference type="Gene3D" id="3.40.50.2300">
    <property type="match status" value="1"/>
</dbReference>
<evidence type="ECO:0000256" key="1">
    <source>
        <dbReference type="ARBA" id="ARBA00023125"/>
    </source>
</evidence>
<dbReference type="SUPFAM" id="SSF52172">
    <property type="entry name" value="CheY-like"/>
    <property type="match status" value="1"/>
</dbReference>
<evidence type="ECO:0000256" key="2">
    <source>
        <dbReference type="PROSITE-ProRule" id="PRU00169"/>
    </source>
</evidence>
<dbReference type="SMART" id="SM00421">
    <property type="entry name" value="HTH_LUXR"/>
    <property type="match status" value="1"/>
</dbReference>
<dbReference type="PROSITE" id="PS50043">
    <property type="entry name" value="HTH_LUXR_2"/>
    <property type="match status" value="1"/>
</dbReference>
<dbReference type="InterPro" id="IPR011006">
    <property type="entry name" value="CheY-like_superfamily"/>
</dbReference>
<evidence type="ECO:0000259" key="4">
    <source>
        <dbReference type="PROSITE" id="PS50110"/>
    </source>
</evidence>
<feature type="modified residue" description="4-aspartylphosphate" evidence="2">
    <location>
        <position position="54"/>
    </location>
</feature>
<keyword evidence="1 5" id="KW-0238">DNA-binding</keyword>
<dbReference type="PANTHER" id="PTHR43214">
    <property type="entry name" value="TWO-COMPONENT RESPONSE REGULATOR"/>
    <property type="match status" value="1"/>
</dbReference>
<comment type="caution">
    <text evidence="5">The sequence shown here is derived from an EMBL/GenBank/DDBJ whole genome shotgun (WGS) entry which is preliminary data.</text>
</comment>
<dbReference type="EMBL" id="BSDO01000002">
    <property type="protein sequence ID" value="GLI22045.1"/>
    <property type="molecule type" value="Genomic_DNA"/>
</dbReference>
<feature type="domain" description="Response regulatory" evidence="4">
    <location>
        <begin position="5"/>
        <end position="119"/>
    </location>
</feature>
<dbReference type="SUPFAM" id="SSF46894">
    <property type="entry name" value="C-terminal effector domain of the bipartite response regulators"/>
    <property type="match status" value="1"/>
</dbReference>
<dbReference type="PRINTS" id="PR00038">
    <property type="entry name" value="HTHLUXR"/>
</dbReference>
<proteinExistence type="predicted"/>
<dbReference type="CDD" id="cd06170">
    <property type="entry name" value="LuxR_C_like"/>
    <property type="match status" value="1"/>
</dbReference>
<dbReference type="RefSeq" id="WP_281807028.1">
    <property type="nucleotide sequence ID" value="NZ_BSDO01000002.1"/>
</dbReference>
<dbReference type="Proteomes" id="UP001144397">
    <property type="component" value="Unassembled WGS sequence"/>
</dbReference>
<evidence type="ECO:0000259" key="3">
    <source>
        <dbReference type="PROSITE" id="PS50043"/>
    </source>
</evidence>
<dbReference type="GO" id="GO:0000160">
    <property type="term" value="P:phosphorelay signal transduction system"/>
    <property type="evidence" value="ECO:0007669"/>
    <property type="project" value="InterPro"/>
</dbReference>
<dbReference type="PROSITE" id="PS50110">
    <property type="entry name" value="RESPONSE_REGULATORY"/>
    <property type="match status" value="1"/>
</dbReference>
<dbReference type="PROSITE" id="PS00622">
    <property type="entry name" value="HTH_LUXR_1"/>
    <property type="match status" value="1"/>
</dbReference>
<dbReference type="GO" id="GO:0003677">
    <property type="term" value="F:DNA binding"/>
    <property type="evidence" value="ECO:0007669"/>
    <property type="project" value="UniProtKB-KW"/>
</dbReference>